<dbReference type="EMBL" id="FWXD01000011">
    <property type="protein sequence ID" value="SMC25420.1"/>
    <property type="molecule type" value="Genomic_DNA"/>
</dbReference>
<dbReference type="OrthoDB" id="9768084at2"/>
<dbReference type="PANTHER" id="PTHR24104:SF25">
    <property type="entry name" value="PROTEIN LIN-41"/>
    <property type="match status" value="1"/>
</dbReference>
<dbReference type="RefSeq" id="WP_084090812.1">
    <property type="nucleotide sequence ID" value="NZ_FWXD01000011.1"/>
</dbReference>
<name>A0A1W1XN52_9NEIS</name>
<keyword evidence="1" id="KW-0677">Repeat</keyword>
<protein>
    <submittedName>
        <fullName evidence="3">NHL repeat-containing protein</fullName>
    </submittedName>
</protein>
<dbReference type="Pfam" id="PF01436">
    <property type="entry name" value="NHL"/>
    <property type="match status" value="1"/>
</dbReference>
<dbReference type="InterPro" id="IPR001258">
    <property type="entry name" value="NHL_repeat"/>
</dbReference>
<evidence type="ECO:0000256" key="2">
    <source>
        <dbReference type="PROSITE-ProRule" id="PRU00504"/>
    </source>
</evidence>
<evidence type="ECO:0000313" key="4">
    <source>
        <dbReference type="Proteomes" id="UP000192761"/>
    </source>
</evidence>
<dbReference type="InterPro" id="IPR011042">
    <property type="entry name" value="6-blade_b-propeller_TolB-like"/>
</dbReference>
<dbReference type="Gene3D" id="2.120.10.30">
    <property type="entry name" value="TolB, C-terminal domain"/>
    <property type="match status" value="3"/>
</dbReference>
<feature type="repeat" description="NHL" evidence="2">
    <location>
        <begin position="615"/>
        <end position="642"/>
    </location>
</feature>
<sequence>MAAKSQTKAVFQHVALYGQSAKENPDFRGPVPEDFTFNSPVGLCMDRQQHVWVCDTGNNRVLVLDKTLTRIIRVLYAPAPADKGEGKVPFRMPFHVHPHPQKNLVYITDMGNSRVVVMAYEGERIDFEFAFGNREENGGAPLQDPNGVTVVMQRDGGYSIHVNDEFFHTETDKMRNRCVRYDEHGRYVNEFRTLIDPDGTRHDLYWPQGLSSDLEGSLYIANTGSYEILKCPANAPINEHYEMKAEKPVVNHCFGQPTGVGMLNIMRYVGVIGERVFVPDHVLNTISVYSLDGRLESTLAGVRPSWNHGDEPVHSLTDPIYYAMEDAALLNPYVICQGEEDDIFYISEPFSSRVAKLRIPHLDRRFPEAQMIATLGARRDMPGNRRIDPQFNCVTAVTNLLPPANPPVAGKVDAELPDYLKYNPFLQWYEQASQNMQQAYRFWFGDANKLAPAALSGLPLKDLQLTVDAGNWRIKGYREREEDFQAIPGNLVEGYFLAGNLGVAVYHPKVPLFGQLCPGTPLVLVDNFNFGTVTMYQIGPFGHLLNYGIPFGMYGKGDGCMRGPQGMAVSDAGEVFIVDSLNCRIAKWQILPTGLVVFVKNFIWEGEHDQAAFTPTDVALDSQNRVLVTDQFNNRVCCFDRNGKSLWACGREGYWEEGQPDGEKLMLPTSLAVDGDKLILNDLVNRALKLFRIDENGLTFLGGISLFKLHLDQGGVWMPYFMHAHDGQVQIADSTYNVVQVFAY</sequence>
<dbReference type="SUPFAM" id="SSF101898">
    <property type="entry name" value="NHL repeat"/>
    <property type="match status" value="2"/>
</dbReference>
<proteinExistence type="predicted"/>
<dbReference type="CDD" id="cd05819">
    <property type="entry name" value="NHL"/>
    <property type="match status" value="1"/>
</dbReference>
<dbReference type="STRING" id="1121001.SAMN02745857_02162"/>
<dbReference type="Proteomes" id="UP000192761">
    <property type="component" value="Unassembled WGS sequence"/>
</dbReference>
<keyword evidence="4" id="KW-1185">Reference proteome</keyword>
<accession>A0A1W1XN52</accession>
<gene>
    <name evidence="3" type="ORF">SAMN02745857_02162</name>
</gene>
<dbReference type="PANTHER" id="PTHR24104">
    <property type="entry name" value="E3 UBIQUITIN-PROTEIN LIGASE NHLRC1-RELATED"/>
    <property type="match status" value="1"/>
</dbReference>
<organism evidence="3 4">
    <name type="scientific">Andreprevotia lacus DSM 23236</name>
    <dbReference type="NCBI Taxonomy" id="1121001"/>
    <lineage>
        <taxon>Bacteria</taxon>
        <taxon>Pseudomonadati</taxon>
        <taxon>Pseudomonadota</taxon>
        <taxon>Betaproteobacteria</taxon>
        <taxon>Neisseriales</taxon>
        <taxon>Chitinibacteraceae</taxon>
        <taxon>Andreprevotia</taxon>
    </lineage>
</organism>
<reference evidence="3 4" key="1">
    <citation type="submission" date="2017-04" db="EMBL/GenBank/DDBJ databases">
        <authorList>
            <person name="Afonso C.L."/>
            <person name="Miller P.J."/>
            <person name="Scott M.A."/>
            <person name="Spackman E."/>
            <person name="Goraichik I."/>
            <person name="Dimitrov K.M."/>
            <person name="Suarez D.L."/>
            <person name="Swayne D.E."/>
        </authorList>
    </citation>
    <scope>NUCLEOTIDE SEQUENCE [LARGE SCALE GENOMIC DNA]</scope>
    <source>
        <strain evidence="3 4">DSM 23236</strain>
    </source>
</reference>
<feature type="repeat" description="NHL" evidence="2">
    <location>
        <begin position="37"/>
        <end position="67"/>
    </location>
</feature>
<evidence type="ECO:0000256" key="1">
    <source>
        <dbReference type="ARBA" id="ARBA00022737"/>
    </source>
</evidence>
<dbReference type="AlphaFoldDB" id="A0A1W1XN52"/>
<dbReference type="InterPro" id="IPR050952">
    <property type="entry name" value="TRIM-NHL_E3_ligases"/>
</dbReference>
<evidence type="ECO:0000313" key="3">
    <source>
        <dbReference type="EMBL" id="SMC25420.1"/>
    </source>
</evidence>
<dbReference type="GO" id="GO:0008270">
    <property type="term" value="F:zinc ion binding"/>
    <property type="evidence" value="ECO:0007669"/>
    <property type="project" value="UniProtKB-KW"/>
</dbReference>
<dbReference type="PROSITE" id="PS51125">
    <property type="entry name" value="NHL"/>
    <property type="match status" value="2"/>
</dbReference>